<sequence>MGRSAKFFKRPTRKEKEQRTLNQTMTTVGSGIVKQGKHSNVREEAKKALEQTLNSNRVADQDVDMTAATAAAKMASNTVKEKEPEKRDYVDILTGKRTYRKPVGKFNKRHTIK</sequence>
<dbReference type="Proteomes" id="UP000654370">
    <property type="component" value="Unassembled WGS sequence"/>
</dbReference>
<dbReference type="AlphaFoldDB" id="A0A8H7Q3N9"/>
<proteinExistence type="predicted"/>
<gene>
    <name evidence="1" type="ORF">INT43_000638</name>
</gene>
<organism evidence="1 2">
    <name type="scientific">Mortierella isabellina</name>
    <name type="common">Filamentous fungus</name>
    <name type="synonym">Umbelopsis isabellina</name>
    <dbReference type="NCBI Taxonomy" id="91625"/>
    <lineage>
        <taxon>Eukaryota</taxon>
        <taxon>Fungi</taxon>
        <taxon>Fungi incertae sedis</taxon>
        <taxon>Mucoromycota</taxon>
        <taxon>Mucoromycotina</taxon>
        <taxon>Umbelopsidomycetes</taxon>
        <taxon>Umbelopsidales</taxon>
        <taxon>Umbelopsidaceae</taxon>
        <taxon>Umbelopsis</taxon>
    </lineage>
</organism>
<dbReference type="OrthoDB" id="2274292at2759"/>
<evidence type="ECO:0000313" key="2">
    <source>
        <dbReference type="Proteomes" id="UP000654370"/>
    </source>
</evidence>
<dbReference type="EMBL" id="JAEPQZ010000002">
    <property type="protein sequence ID" value="KAG2184725.1"/>
    <property type="molecule type" value="Genomic_DNA"/>
</dbReference>
<protein>
    <submittedName>
        <fullName evidence="1">Uncharacterized protein</fullName>
    </submittedName>
</protein>
<reference evidence="1" key="1">
    <citation type="submission" date="2020-12" db="EMBL/GenBank/DDBJ databases">
        <title>Metabolic potential, ecology and presence of endohyphal bacteria is reflected in genomic diversity of Mucoromycotina.</title>
        <authorList>
            <person name="Muszewska A."/>
            <person name="Okrasinska A."/>
            <person name="Steczkiewicz K."/>
            <person name="Drgas O."/>
            <person name="Orlowska M."/>
            <person name="Perlinska-Lenart U."/>
            <person name="Aleksandrzak-Piekarczyk T."/>
            <person name="Szatraj K."/>
            <person name="Zielenkiewicz U."/>
            <person name="Pilsyk S."/>
            <person name="Malc E."/>
            <person name="Mieczkowski P."/>
            <person name="Kruszewska J.S."/>
            <person name="Biernat P."/>
            <person name="Pawlowska J."/>
        </authorList>
    </citation>
    <scope>NUCLEOTIDE SEQUENCE</scope>
    <source>
        <strain evidence="1">WA0000067209</strain>
    </source>
</reference>
<name>A0A8H7Q3N9_MORIS</name>
<evidence type="ECO:0000313" key="1">
    <source>
        <dbReference type="EMBL" id="KAG2184725.1"/>
    </source>
</evidence>
<accession>A0A8H7Q3N9</accession>
<comment type="caution">
    <text evidence="1">The sequence shown here is derived from an EMBL/GenBank/DDBJ whole genome shotgun (WGS) entry which is preliminary data.</text>
</comment>
<keyword evidence="2" id="KW-1185">Reference proteome</keyword>